<sequence length="124" mass="13511">METGLQPHWSETIRAWATGQPLVLEVHAFGSRVKGGYRTDSDLDLAFVVDGQDEGEQLGNAICLLPAWRAELQALLPVKVHAQSMFDDDVVVAPAVREHGMLVFRRDGVTSPDRGSGQEGSEGR</sequence>
<dbReference type="EMBL" id="JAAVJH010000015">
    <property type="protein sequence ID" value="NJR80325.1"/>
    <property type="molecule type" value="Genomic_DNA"/>
</dbReference>
<dbReference type="InterPro" id="IPR041633">
    <property type="entry name" value="Polbeta"/>
</dbReference>
<evidence type="ECO:0000259" key="1">
    <source>
        <dbReference type="Pfam" id="PF18765"/>
    </source>
</evidence>
<dbReference type="Gene3D" id="3.30.460.10">
    <property type="entry name" value="Beta Polymerase, domain 2"/>
    <property type="match status" value="1"/>
</dbReference>
<accession>A0ABX1CQV1</accession>
<gene>
    <name evidence="2" type="ORF">HBH26_17225</name>
</gene>
<dbReference type="Proteomes" id="UP000732399">
    <property type="component" value="Unassembled WGS sequence"/>
</dbReference>
<organism evidence="2 3">
    <name type="scientific">Sphingomonas corticis</name>
    <dbReference type="NCBI Taxonomy" id="2722791"/>
    <lineage>
        <taxon>Bacteria</taxon>
        <taxon>Pseudomonadati</taxon>
        <taxon>Pseudomonadota</taxon>
        <taxon>Alphaproteobacteria</taxon>
        <taxon>Sphingomonadales</taxon>
        <taxon>Sphingomonadaceae</taxon>
        <taxon>Sphingomonas</taxon>
    </lineage>
</organism>
<feature type="domain" description="Polymerase beta nucleotidyltransferase" evidence="1">
    <location>
        <begin position="12"/>
        <end position="58"/>
    </location>
</feature>
<dbReference type="SUPFAM" id="SSF81301">
    <property type="entry name" value="Nucleotidyltransferase"/>
    <property type="match status" value="1"/>
</dbReference>
<evidence type="ECO:0000313" key="2">
    <source>
        <dbReference type="EMBL" id="NJR80325.1"/>
    </source>
</evidence>
<dbReference type="Pfam" id="PF18765">
    <property type="entry name" value="Polbeta"/>
    <property type="match status" value="1"/>
</dbReference>
<dbReference type="CDD" id="cd05403">
    <property type="entry name" value="NT_KNTase_like"/>
    <property type="match status" value="1"/>
</dbReference>
<protein>
    <submittedName>
        <fullName evidence="2">Nucleotidyltransferase domain-containing protein</fullName>
    </submittedName>
</protein>
<dbReference type="InterPro" id="IPR043519">
    <property type="entry name" value="NT_sf"/>
</dbReference>
<reference evidence="2 3" key="1">
    <citation type="submission" date="2020-03" db="EMBL/GenBank/DDBJ databases">
        <authorList>
            <person name="Wang L."/>
            <person name="He N."/>
            <person name="Li Y."/>
            <person name="Fang Y."/>
            <person name="Zhang F."/>
        </authorList>
    </citation>
    <scope>NUCLEOTIDE SEQUENCE [LARGE SCALE GENOMIC DNA]</scope>
    <source>
        <strain evidence="2 3">36D10-4-7</strain>
    </source>
</reference>
<keyword evidence="3" id="KW-1185">Reference proteome</keyword>
<name>A0ABX1CQV1_9SPHN</name>
<dbReference type="RefSeq" id="WP_168135878.1">
    <property type="nucleotide sequence ID" value="NZ_JAAVJH010000015.1"/>
</dbReference>
<comment type="caution">
    <text evidence="2">The sequence shown here is derived from an EMBL/GenBank/DDBJ whole genome shotgun (WGS) entry which is preliminary data.</text>
</comment>
<proteinExistence type="predicted"/>
<evidence type="ECO:0000313" key="3">
    <source>
        <dbReference type="Proteomes" id="UP000732399"/>
    </source>
</evidence>